<comment type="caution">
    <text evidence="2">The sequence shown here is derived from an EMBL/GenBank/DDBJ whole genome shotgun (WGS) entry which is preliminary data.</text>
</comment>
<feature type="domain" description="CoA-binding" evidence="1">
    <location>
        <begin position="11"/>
        <end position="103"/>
    </location>
</feature>
<organism evidence="2 3">
    <name type="scientific">Sorangium cellulosum</name>
    <name type="common">Polyangium cellulosum</name>
    <dbReference type="NCBI Taxonomy" id="56"/>
    <lineage>
        <taxon>Bacteria</taxon>
        <taxon>Pseudomonadati</taxon>
        <taxon>Myxococcota</taxon>
        <taxon>Polyangia</taxon>
        <taxon>Polyangiales</taxon>
        <taxon>Polyangiaceae</taxon>
        <taxon>Sorangium</taxon>
    </lineage>
</organism>
<dbReference type="Proteomes" id="UP000075635">
    <property type="component" value="Unassembled WGS sequence"/>
</dbReference>
<evidence type="ECO:0000259" key="1">
    <source>
        <dbReference type="SMART" id="SM00881"/>
    </source>
</evidence>
<dbReference type="Gene3D" id="3.40.50.720">
    <property type="entry name" value="NAD(P)-binding Rossmann-like Domain"/>
    <property type="match status" value="1"/>
</dbReference>
<dbReference type="InterPro" id="IPR003781">
    <property type="entry name" value="CoA-bd"/>
</dbReference>
<dbReference type="SUPFAM" id="SSF51735">
    <property type="entry name" value="NAD(P)-binding Rossmann-fold domains"/>
    <property type="match status" value="1"/>
</dbReference>
<dbReference type="PANTHER" id="PTHR33303">
    <property type="entry name" value="CYTOPLASMIC PROTEIN-RELATED"/>
    <property type="match status" value="1"/>
</dbReference>
<name>A0A150S6Q5_SORCE</name>
<protein>
    <submittedName>
        <fullName evidence="2">CoA-binding protein</fullName>
    </submittedName>
</protein>
<evidence type="ECO:0000313" key="3">
    <source>
        <dbReference type="Proteomes" id="UP000075635"/>
    </source>
</evidence>
<evidence type="ECO:0000313" key="2">
    <source>
        <dbReference type="EMBL" id="KYF88145.1"/>
    </source>
</evidence>
<proteinExistence type="predicted"/>
<reference evidence="2 3" key="1">
    <citation type="submission" date="2014-02" db="EMBL/GenBank/DDBJ databases">
        <title>The small core and large imbalanced accessory genome model reveals a collaborative survival strategy of Sorangium cellulosum strains in nature.</title>
        <authorList>
            <person name="Han K."/>
            <person name="Peng R."/>
            <person name="Blom J."/>
            <person name="Li Y.-Z."/>
        </authorList>
    </citation>
    <scope>NUCLEOTIDE SEQUENCE [LARGE SCALE GENOMIC DNA]</scope>
    <source>
        <strain evidence="2 3">So0011-07</strain>
    </source>
</reference>
<dbReference type="Pfam" id="PF13380">
    <property type="entry name" value="CoA_binding_2"/>
    <property type="match status" value="1"/>
</dbReference>
<dbReference type="PANTHER" id="PTHR33303:SF2">
    <property type="entry name" value="COA-BINDING DOMAIN-CONTAINING PROTEIN"/>
    <property type="match status" value="1"/>
</dbReference>
<dbReference type="AlphaFoldDB" id="A0A150S6Q5"/>
<dbReference type="SMART" id="SM00881">
    <property type="entry name" value="CoA_binding"/>
    <property type="match status" value="1"/>
</dbReference>
<dbReference type="EMBL" id="JEMB01001373">
    <property type="protein sequence ID" value="KYF88145.1"/>
    <property type="molecule type" value="Genomic_DNA"/>
</dbReference>
<accession>A0A150S6Q5</accession>
<dbReference type="InterPro" id="IPR036291">
    <property type="entry name" value="NAD(P)-bd_dom_sf"/>
</dbReference>
<gene>
    <name evidence="2" type="ORF">BE17_35445</name>
</gene>
<sequence length="157" mass="16855">MRNKREDVDEFLSHRRVALVGASRDDKDFSRLVMRELLDRGYDVVPVNPGGGLIEGRAACAEVGAIEPPLEAAIVMTPPQVAEQVVRACAAAGIQRVWLHRGVGQGAVSAPAVQACQELGIRVVAGECPLMFLPNPGFVHQLHRLAKKIAGSYPARA</sequence>